<evidence type="ECO:0000313" key="1">
    <source>
        <dbReference type="EMBL" id="RXF57306.1"/>
    </source>
</evidence>
<sequence length="136" mass="15534">MKRVMDNFEKQLNQFMEEIKKQVPNKKQKQVATLAGAKVWADSLSHEAKQKHYSNHKDKVYGHMADNVKVSGKNIDGMVDGSATVGWDKRIHAMNALYTNDGTVKMRGDHWVDEARKSFNPEVFKAEIAALKEMEK</sequence>
<dbReference type="EMBL" id="SCLX01000044">
    <property type="protein sequence ID" value="RXF57306.1"/>
    <property type="molecule type" value="Genomic_DNA"/>
</dbReference>
<protein>
    <submittedName>
        <fullName evidence="1">HK97 gp10 family phage protein</fullName>
    </submittedName>
</protein>
<dbReference type="AlphaFoldDB" id="A0A4V1KG45"/>
<comment type="caution">
    <text evidence="1">The sequence shown here is derived from an EMBL/GenBank/DDBJ whole genome shotgun (WGS) entry which is preliminary data.</text>
</comment>
<organism evidence="1 2">
    <name type="scientific">Lactobacillus crispatus</name>
    <dbReference type="NCBI Taxonomy" id="47770"/>
    <lineage>
        <taxon>Bacteria</taxon>
        <taxon>Bacillati</taxon>
        <taxon>Bacillota</taxon>
        <taxon>Bacilli</taxon>
        <taxon>Lactobacillales</taxon>
        <taxon>Lactobacillaceae</taxon>
        <taxon>Lactobacillus</taxon>
    </lineage>
</organism>
<proteinExistence type="predicted"/>
<gene>
    <name evidence="1" type="ORF">ERD32_07715</name>
</gene>
<name>A0A4V1KG45_9LACO</name>
<reference evidence="1 2" key="1">
    <citation type="submission" date="2019-01" db="EMBL/GenBank/DDBJ databases">
        <title>The genome sequence of Lactobacillus crispatus L49.</title>
        <authorList>
            <person name="Zhong J."/>
            <person name="Zhang J."/>
        </authorList>
    </citation>
    <scope>NUCLEOTIDE SEQUENCE [LARGE SCALE GENOMIC DNA]</scope>
    <source>
        <strain evidence="1 2">L49</strain>
    </source>
</reference>
<evidence type="ECO:0000313" key="2">
    <source>
        <dbReference type="Proteomes" id="UP000289808"/>
    </source>
</evidence>
<accession>A0A4V1KG45</accession>
<dbReference type="Proteomes" id="UP000289808">
    <property type="component" value="Unassembled WGS sequence"/>
</dbReference>